<dbReference type="Proteomes" id="UP000789833">
    <property type="component" value="Unassembled WGS sequence"/>
</dbReference>
<dbReference type="EMBL" id="CAKJTJ010000002">
    <property type="protein sequence ID" value="CAG9619692.1"/>
    <property type="molecule type" value="Genomic_DNA"/>
</dbReference>
<keyword evidence="9" id="KW-1185">Reference proteome</keyword>
<feature type="active site" evidence="3 4">
    <location>
        <position position="177"/>
    </location>
</feature>
<reference evidence="8 9" key="1">
    <citation type="submission" date="2021-10" db="EMBL/GenBank/DDBJ databases">
        <authorList>
            <person name="Criscuolo A."/>
        </authorList>
    </citation>
    <scope>NUCLEOTIDE SEQUENCE [LARGE SCALE GENOMIC DNA]</scope>
    <source>
        <strain evidence="9">CIP 111883</strain>
    </source>
</reference>
<accession>A0ABN8A7U0</accession>
<keyword evidence="3" id="KW-0963">Cytoplasm</keyword>
<evidence type="ECO:0000259" key="7">
    <source>
        <dbReference type="PROSITE" id="PS50122"/>
    </source>
</evidence>
<dbReference type="InterPro" id="IPR035909">
    <property type="entry name" value="CheB_C"/>
</dbReference>
<comment type="similarity">
    <text evidence="3">Belongs to the CheB family.</text>
</comment>
<evidence type="ECO:0000259" key="6">
    <source>
        <dbReference type="PROSITE" id="PS50110"/>
    </source>
</evidence>
<dbReference type="InterPro" id="IPR011006">
    <property type="entry name" value="CheY-like_superfamily"/>
</dbReference>
<dbReference type="SUPFAM" id="SSF52172">
    <property type="entry name" value="CheY-like"/>
    <property type="match status" value="1"/>
</dbReference>
<evidence type="ECO:0000313" key="8">
    <source>
        <dbReference type="EMBL" id="CAG9619692.1"/>
    </source>
</evidence>
<dbReference type="PIRSF" id="PIRSF000876">
    <property type="entry name" value="RR_chemtxs_CheB"/>
    <property type="match status" value="1"/>
</dbReference>
<evidence type="ECO:0000256" key="5">
    <source>
        <dbReference type="PROSITE-ProRule" id="PRU00169"/>
    </source>
</evidence>
<feature type="active site" evidence="3 4">
    <location>
        <position position="300"/>
    </location>
</feature>
<dbReference type="HAMAP" id="MF_00099">
    <property type="entry name" value="CheB_chemtxs"/>
    <property type="match status" value="1"/>
</dbReference>
<keyword evidence="3 5" id="KW-0597">Phosphoprotein</keyword>
<organism evidence="8 9">
    <name type="scientific">Sutcliffiella rhizosphaerae</name>
    <dbReference type="NCBI Taxonomy" id="2880967"/>
    <lineage>
        <taxon>Bacteria</taxon>
        <taxon>Bacillati</taxon>
        <taxon>Bacillota</taxon>
        <taxon>Bacilli</taxon>
        <taxon>Bacillales</taxon>
        <taxon>Bacillaceae</taxon>
        <taxon>Sutcliffiella</taxon>
    </lineage>
</organism>
<feature type="modified residue" description="4-aspartylphosphate" evidence="3 5">
    <location>
        <position position="56"/>
    </location>
</feature>
<dbReference type="PANTHER" id="PTHR42872">
    <property type="entry name" value="PROTEIN-GLUTAMATE METHYLESTERASE/PROTEIN-GLUTAMINE GLUTAMINASE"/>
    <property type="match status" value="1"/>
</dbReference>
<dbReference type="InterPro" id="IPR000673">
    <property type="entry name" value="Sig_transdc_resp-reg_Me-estase"/>
</dbReference>
<dbReference type="InterPro" id="IPR008248">
    <property type="entry name" value="CheB-like"/>
</dbReference>
<comment type="domain">
    <text evidence="3">Contains a C-terminal catalytic domain, and an N-terminal region which modulates catalytic activity.</text>
</comment>
<dbReference type="RefSeq" id="WP_230499631.1">
    <property type="nucleotide sequence ID" value="NZ_CAKJTJ010000002.1"/>
</dbReference>
<name>A0ABN8A7U0_9BACI</name>
<dbReference type="SMART" id="SM00448">
    <property type="entry name" value="REC"/>
    <property type="match status" value="1"/>
</dbReference>
<evidence type="ECO:0000256" key="3">
    <source>
        <dbReference type="HAMAP-Rule" id="MF_00099"/>
    </source>
</evidence>
<dbReference type="GO" id="GO:0008984">
    <property type="term" value="F:protein-glutamate methylesterase activity"/>
    <property type="evidence" value="ECO:0007669"/>
    <property type="project" value="UniProtKB-EC"/>
</dbReference>
<dbReference type="PROSITE" id="PS50122">
    <property type="entry name" value="CHEB"/>
    <property type="match status" value="1"/>
</dbReference>
<feature type="active site" evidence="3 4">
    <location>
        <position position="204"/>
    </location>
</feature>
<gene>
    <name evidence="8" type="primary">cheB_1</name>
    <name evidence="3" type="synonym">cheB</name>
    <name evidence="8" type="ORF">BACCIP111883_00460</name>
</gene>
<dbReference type="PROSITE" id="PS50110">
    <property type="entry name" value="RESPONSE_REGULATORY"/>
    <property type="match status" value="1"/>
</dbReference>
<dbReference type="Gene3D" id="3.40.50.2300">
    <property type="match status" value="1"/>
</dbReference>
<protein>
    <recommendedName>
        <fullName evidence="3">Protein-glutamate methylesterase/protein-glutamine glutaminase</fullName>
        <ecNumber evidence="3">3.1.1.61</ecNumber>
        <ecNumber evidence="3">3.5.1.44</ecNumber>
    </recommendedName>
</protein>
<evidence type="ECO:0000256" key="2">
    <source>
        <dbReference type="ARBA" id="ARBA00048267"/>
    </source>
</evidence>
<dbReference type="Pfam" id="PF01339">
    <property type="entry name" value="CheB_methylest"/>
    <property type="match status" value="1"/>
</dbReference>
<comment type="caution">
    <text evidence="8">The sequence shown here is derived from an EMBL/GenBank/DDBJ whole genome shotgun (WGS) entry which is preliminary data.</text>
</comment>
<evidence type="ECO:0000256" key="4">
    <source>
        <dbReference type="PROSITE-ProRule" id="PRU00050"/>
    </source>
</evidence>
<dbReference type="CDD" id="cd16432">
    <property type="entry name" value="CheB_Rec"/>
    <property type="match status" value="1"/>
</dbReference>
<dbReference type="Gene3D" id="3.40.50.180">
    <property type="entry name" value="Methylesterase CheB, C-terminal domain"/>
    <property type="match status" value="1"/>
</dbReference>
<comment type="catalytic activity">
    <reaction evidence="3">
        <text>L-glutaminyl-[protein] + H2O = L-glutamyl-[protein] + NH4(+)</text>
        <dbReference type="Rhea" id="RHEA:16441"/>
        <dbReference type="Rhea" id="RHEA-COMP:10207"/>
        <dbReference type="Rhea" id="RHEA-COMP:10208"/>
        <dbReference type="ChEBI" id="CHEBI:15377"/>
        <dbReference type="ChEBI" id="CHEBI:28938"/>
        <dbReference type="ChEBI" id="CHEBI:29973"/>
        <dbReference type="ChEBI" id="CHEBI:30011"/>
        <dbReference type="EC" id="3.5.1.44"/>
    </reaction>
</comment>
<dbReference type="Pfam" id="PF00072">
    <property type="entry name" value="Response_reg"/>
    <property type="match status" value="1"/>
</dbReference>
<dbReference type="InterPro" id="IPR001789">
    <property type="entry name" value="Sig_transdc_resp-reg_receiver"/>
</dbReference>
<dbReference type="SUPFAM" id="SSF52738">
    <property type="entry name" value="Methylesterase CheB, C-terminal domain"/>
    <property type="match status" value="1"/>
</dbReference>
<dbReference type="NCBIfam" id="NF001965">
    <property type="entry name" value="PRK00742.1"/>
    <property type="match status" value="1"/>
</dbReference>
<feature type="domain" description="Response regulatory" evidence="6">
    <location>
        <begin position="5"/>
        <end position="122"/>
    </location>
</feature>
<feature type="domain" description="CheB-type methylesterase" evidence="7">
    <location>
        <begin position="161"/>
        <end position="358"/>
    </location>
</feature>
<dbReference type="PANTHER" id="PTHR42872:SF3">
    <property type="entry name" value="PROTEIN-GLUTAMATE METHYLESTERASE_PROTEIN-GLUTAMINE GLUTAMINASE 1"/>
    <property type="match status" value="1"/>
</dbReference>
<comment type="subcellular location">
    <subcellularLocation>
        <location evidence="3">Cytoplasm</location>
    </subcellularLocation>
</comment>
<dbReference type="CDD" id="cd17541">
    <property type="entry name" value="REC_CheB-like"/>
    <property type="match status" value="1"/>
</dbReference>
<sequence length="358" mass="39431">MNKVKVLITDDSIFMRKLLSDLLAKHPALEVVATANNGKDAIEKIKLYNPDVITMDVEMPQMNGLEALKIIMETNPVPTIMLSSTTKEGSLNTIIAMENGAVDFVAKPSGAISLDIHKVKAELIEKILLASQSNLQSFKYTYEKKNKNQISKSVQRKNTNPISYKKKRKPLVCIGTSTGGPRALQTILAEFPNSFPAPIFIVQHMPKFFTKSLANRLNTMSNIVVVEAEHNQKVEEGTAYIAPGDYHMHIVEKKGELYINLDESPPMKGHRPSVDHLFSSISNLSGFEKVAVILTGMGNDGTAGIQELKKYENTICIAESEETAVVYGMPKAAVLSGNVDEVHQLGDIAQRLQEIIIV</sequence>
<dbReference type="EC" id="3.1.1.61" evidence="3"/>
<proteinExistence type="inferred from homology"/>
<keyword evidence="1 3" id="KW-0378">Hydrolase</keyword>
<comment type="PTM">
    <text evidence="3">Phosphorylated by CheA. Phosphorylation of the N-terminal regulatory domain activates the methylesterase activity.</text>
</comment>
<dbReference type="EC" id="3.5.1.44" evidence="3"/>
<evidence type="ECO:0000313" key="9">
    <source>
        <dbReference type="Proteomes" id="UP000789833"/>
    </source>
</evidence>
<evidence type="ECO:0000256" key="1">
    <source>
        <dbReference type="ARBA" id="ARBA00022801"/>
    </source>
</evidence>
<comment type="catalytic activity">
    <reaction evidence="2 3">
        <text>[protein]-L-glutamate 5-O-methyl ester + H2O = L-glutamyl-[protein] + methanol + H(+)</text>
        <dbReference type="Rhea" id="RHEA:23236"/>
        <dbReference type="Rhea" id="RHEA-COMP:10208"/>
        <dbReference type="Rhea" id="RHEA-COMP:10311"/>
        <dbReference type="ChEBI" id="CHEBI:15377"/>
        <dbReference type="ChEBI" id="CHEBI:15378"/>
        <dbReference type="ChEBI" id="CHEBI:17790"/>
        <dbReference type="ChEBI" id="CHEBI:29973"/>
        <dbReference type="ChEBI" id="CHEBI:82795"/>
        <dbReference type="EC" id="3.1.1.61"/>
    </reaction>
</comment>
<comment type="function">
    <text evidence="3">Involved in chemotaxis. Part of a chemotaxis signal transduction system that modulates chemotaxis in response to various stimuli. Catalyzes the demethylation of specific methylglutamate residues introduced into the chemoreceptors (methyl-accepting chemotaxis proteins or MCP) by CheR. Also mediates the irreversible deamidation of specific glutamine residues to glutamic acid.</text>
</comment>
<keyword evidence="3 4" id="KW-0145">Chemotaxis</keyword>